<dbReference type="AlphaFoldDB" id="A0A369UWZ6"/>
<dbReference type="InterPro" id="IPR020845">
    <property type="entry name" value="AMP-binding_CS"/>
</dbReference>
<dbReference type="PANTHER" id="PTHR43767:SF1">
    <property type="entry name" value="NONRIBOSOMAL PEPTIDE SYNTHASE PES1 (EUROFUNG)-RELATED"/>
    <property type="match status" value="1"/>
</dbReference>
<dbReference type="OrthoDB" id="9803968at2"/>
<proteinExistence type="predicted"/>
<dbReference type="InterPro" id="IPR045851">
    <property type="entry name" value="AMP-bd_C_sf"/>
</dbReference>
<accession>A0A369UWZ6</accession>
<comment type="caution">
    <text evidence="4">The sequence shown here is derived from an EMBL/GenBank/DDBJ whole genome shotgun (WGS) entry which is preliminary data.</text>
</comment>
<evidence type="ECO:0000259" key="2">
    <source>
        <dbReference type="Pfam" id="PF00501"/>
    </source>
</evidence>
<dbReference type="InterPro" id="IPR050237">
    <property type="entry name" value="ATP-dep_AMP-bd_enzyme"/>
</dbReference>
<name>A0A369UWZ6_9ACTN</name>
<evidence type="ECO:0000313" key="4">
    <source>
        <dbReference type="EMBL" id="RDD85294.1"/>
    </source>
</evidence>
<dbReference type="InterPro" id="IPR025110">
    <property type="entry name" value="AMP-bd_C"/>
</dbReference>
<feature type="compositionally biased region" description="Low complexity" evidence="1">
    <location>
        <begin position="1"/>
        <end position="16"/>
    </location>
</feature>
<dbReference type="PANTHER" id="PTHR43767">
    <property type="entry name" value="LONG-CHAIN-FATTY-ACID--COA LIGASE"/>
    <property type="match status" value="1"/>
</dbReference>
<dbReference type="InterPro" id="IPR000873">
    <property type="entry name" value="AMP-dep_synth/lig_dom"/>
</dbReference>
<dbReference type="EMBL" id="QQBH01000028">
    <property type="protein sequence ID" value="RDD85294.1"/>
    <property type="molecule type" value="Genomic_DNA"/>
</dbReference>
<dbReference type="Proteomes" id="UP000253742">
    <property type="component" value="Unassembled WGS sequence"/>
</dbReference>
<evidence type="ECO:0000313" key="5">
    <source>
        <dbReference type="Proteomes" id="UP000253742"/>
    </source>
</evidence>
<feature type="region of interest" description="Disordered" evidence="1">
    <location>
        <begin position="1"/>
        <end position="35"/>
    </location>
</feature>
<gene>
    <name evidence="4" type="ORF">DVZ84_30720</name>
</gene>
<dbReference type="Pfam" id="PF00501">
    <property type="entry name" value="AMP-binding"/>
    <property type="match status" value="1"/>
</dbReference>
<organism evidence="4 5">
    <name type="scientific">Streptomyces parvulus</name>
    <dbReference type="NCBI Taxonomy" id="146923"/>
    <lineage>
        <taxon>Bacteria</taxon>
        <taxon>Bacillati</taxon>
        <taxon>Actinomycetota</taxon>
        <taxon>Actinomycetes</taxon>
        <taxon>Kitasatosporales</taxon>
        <taxon>Streptomycetaceae</taxon>
        <taxon>Streptomyces</taxon>
    </lineage>
</organism>
<feature type="domain" description="AMP-binding enzyme C-terminal" evidence="3">
    <location>
        <begin position="458"/>
        <end position="533"/>
    </location>
</feature>
<reference evidence="4 5" key="1">
    <citation type="submission" date="2018-07" db="EMBL/GenBank/DDBJ databases">
        <title>Genome guided investigation of antibiotics producing actinomycetales strain isolated from a Macau mangrove ecosystem.</title>
        <authorList>
            <person name="Hu D."/>
        </authorList>
    </citation>
    <scope>NUCLEOTIDE SEQUENCE [LARGE SCALE GENOMIC DNA]</scope>
    <source>
        <strain evidence="4 5">2297</strain>
    </source>
</reference>
<dbReference type="PROSITE" id="PS00455">
    <property type="entry name" value="AMP_BINDING"/>
    <property type="match status" value="1"/>
</dbReference>
<dbReference type="Gene3D" id="3.40.50.12780">
    <property type="entry name" value="N-terminal domain of ligase-like"/>
    <property type="match status" value="1"/>
</dbReference>
<dbReference type="Pfam" id="PF13193">
    <property type="entry name" value="AMP-binding_C"/>
    <property type="match status" value="1"/>
</dbReference>
<dbReference type="InterPro" id="IPR042099">
    <property type="entry name" value="ANL_N_sf"/>
</dbReference>
<dbReference type="SUPFAM" id="SSF56801">
    <property type="entry name" value="Acetyl-CoA synthetase-like"/>
    <property type="match status" value="1"/>
</dbReference>
<keyword evidence="4" id="KW-0436">Ligase</keyword>
<evidence type="ECO:0000256" key="1">
    <source>
        <dbReference type="SAM" id="MobiDB-lite"/>
    </source>
</evidence>
<feature type="domain" description="AMP-dependent synthetase/ligase" evidence="2">
    <location>
        <begin position="73"/>
        <end position="407"/>
    </location>
</feature>
<protein>
    <submittedName>
        <fullName evidence="4">Long-chain fatty acid--CoA ligase</fullName>
    </submittedName>
</protein>
<evidence type="ECO:0000259" key="3">
    <source>
        <dbReference type="Pfam" id="PF13193"/>
    </source>
</evidence>
<dbReference type="GO" id="GO:0016878">
    <property type="term" value="F:acid-thiol ligase activity"/>
    <property type="evidence" value="ECO:0007669"/>
    <property type="project" value="UniProtKB-ARBA"/>
</dbReference>
<dbReference type="Gene3D" id="3.30.300.30">
    <property type="match status" value="1"/>
</dbReference>
<sequence length="553" mass="58855">MRGWSPPGGAAAGSRPESTRCSESTSTVHVSTCPSPYLPPQPLPPSWWVHSRRFRPDVATHANSLVTWVGAVVRAHPLRPALVHERTVWTYQQLWDRAGAVARRLLAMGLRRGHAVGLVGANELDYIAAYFGIMRAGGAAVPVSHLLDAAAVKEQLAGVDARAVFVGQVDASVRDELARTLTVLPMAGTADAIGKGRLPFIGTRSSCAVMLTSGTTGRPKGVVHTQGTMLHGALQLATVFPYGPSERSVVFLPLYACIPEQVLPMLCSGGCLEVLPGFDVERVADACTRATTFDAVPTILSRLIEHAPLKKLSGLGWVTFASEMMPVPLLQRWWDELPGVQTHQFYGMTEILTLTAAPHQLLRREPATVGRAFATTSLSVEHADGSTAGRGHGELIGAGPGRMRGYHEDVAATKAALAPDGSMRTGDLGWIDERGLVFLTGRSKDIIISGGINIAPAEIEAVAARHPAVERVVVVGIPSERWGETPIVVAVPRPGQPFTAAALLEHCRSRLAGYKRPSGAGLVEALPTTGIGKAAKDSVRQMITDGKIRLVRV</sequence>
<feature type="compositionally biased region" description="Polar residues" evidence="1">
    <location>
        <begin position="19"/>
        <end position="33"/>
    </location>
</feature>